<proteinExistence type="predicted"/>
<gene>
    <name evidence="1" type="ORF">SAMN06275492_12843</name>
</gene>
<dbReference type="RefSeq" id="WP_085545199.1">
    <property type="nucleotide sequence ID" value="NZ_FXBB01000028.1"/>
</dbReference>
<name>A0A1X7KHW2_9BACT</name>
<dbReference type="AlphaFoldDB" id="A0A1X7KHW2"/>
<reference evidence="2" key="1">
    <citation type="submission" date="2017-04" db="EMBL/GenBank/DDBJ databases">
        <authorList>
            <person name="Varghese N."/>
            <person name="Submissions S."/>
        </authorList>
    </citation>
    <scope>NUCLEOTIDE SEQUENCE [LARGE SCALE GENOMIC DNA]</scope>
    <source>
        <strain evidence="2">USBA 82</strain>
    </source>
</reference>
<dbReference type="EMBL" id="FXBB01000028">
    <property type="protein sequence ID" value="SMG40964.1"/>
    <property type="molecule type" value="Genomic_DNA"/>
</dbReference>
<accession>A0A1X7KHW2</accession>
<keyword evidence="2" id="KW-1185">Reference proteome</keyword>
<dbReference type="STRING" id="561720.SAMN06275492_12843"/>
<dbReference type="Proteomes" id="UP000193355">
    <property type="component" value="Unassembled WGS sequence"/>
</dbReference>
<protein>
    <submittedName>
        <fullName evidence="1">Uncharacterized protein</fullName>
    </submittedName>
</protein>
<evidence type="ECO:0000313" key="2">
    <source>
        <dbReference type="Proteomes" id="UP000193355"/>
    </source>
</evidence>
<sequence length="61" mass="6872">MVLNIKKQSNGLYTVDVLRFESLASARDYATCMSKAKGCEYFMSPECREEWEKGPCNVDGA</sequence>
<evidence type="ECO:0000313" key="1">
    <source>
        <dbReference type="EMBL" id="SMG40964.1"/>
    </source>
</evidence>
<organism evidence="1 2">
    <name type="scientific">Dethiosulfovibrio salsuginis</name>
    <dbReference type="NCBI Taxonomy" id="561720"/>
    <lineage>
        <taxon>Bacteria</taxon>
        <taxon>Thermotogati</taxon>
        <taxon>Synergistota</taxon>
        <taxon>Synergistia</taxon>
        <taxon>Synergistales</taxon>
        <taxon>Dethiosulfovibrionaceae</taxon>
        <taxon>Dethiosulfovibrio</taxon>
    </lineage>
</organism>